<sequence>MAVLLRRSNSLHASASVAVAAAAATTAAPKNANGKPEEVDEGIIQTESSGNRAVTDDEHGAANSRLATSQEEEDDSTSQQKLSPTAIALVIMPLCLSVLLSALDLTIVTPAVPSIAASFQSVAGYVWIGSAFVLANTALTPVWGSVADIWGRKPIVLVAIALFLAGSLLCALSPHMDALIAGRAVQGAGASGMGTMVNVIICDTFSLRDRGLYLAITSVVWAVGGAVGPILGGVFTTRLTWRWCFWINLPIGAVVFFVLLFFLNITTPHTPVLAGLKAIDWPGSLLIVGGALMILFGLESGGVTYTWSSTTIICLIVFGAVVIGIFLVNEWKFATNPIIPLRLFSSVSTAAAYGVFTSIFYSVLGANALTSGVYLLPLIVSCSLAAAFAGVFIQKTGKYVPLMYAAEVTLVLGAGLFLDLGFEQNLAKLFIFEIIAGVGVGLNIEAPMLAAQAATTVRDTAVVIATMGFLRSLGTAISIVVSGVIFQNEMTAANPILVDQLGPELARLFNGDQASANVELIGTLQPEQQATVRKVYFESMRAVWIMYAAFAGFSAVLSLFVRAHFLSTKAETAVLGVNRK</sequence>
<dbReference type="EMBL" id="MU393470">
    <property type="protein sequence ID" value="KAI4865572.1"/>
    <property type="molecule type" value="Genomic_DNA"/>
</dbReference>
<proteinExistence type="predicted"/>
<name>A0ACB9Z254_9PEZI</name>
<evidence type="ECO:0000313" key="1">
    <source>
        <dbReference type="EMBL" id="KAI4865572.1"/>
    </source>
</evidence>
<keyword evidence="2" id="KW-1185">Reference proteome</keyword>
<evidence type="ECO:0000313" key="2">
    <source>
        <dbReference type="Proteomes" id="UP001497700"/>
    </source>
</evidence>
<dbReference type="Proteomes" id="UP001497700">
    <property type="component" value="Unassembled WGS sequence"/>
</dbReference>
<comment type="caution">
    <text evidence="1">The sequence shown here is derived from an EMBL/GenBank/DDBJ whole genome shotgun (WGS) entry which is preliminary data.</text>
</comment>
<organism evidence="1 2">
    <name type="scientific">Hypoxylon rubiginosum</name>
    <dbReference type="NCBI Taxonomy" id="110542"/>
    <lineage>
        <taxon>Eukaryota</taxon>
        <taxon>Fungi</taxon>
        <taxon>Dikarya</taxon>
        <taxon>Ascomycota</taxon>
        <taxon>Pezizomycotina</taxon>
        <taxon>Sordariomycetes</taxon>
        <taxon>Xylariomycetidae</taxon>
        <taxon>Xylariales</taxon>
        <taxon>Hypoxylaceae</taxon>
        <taxon>Hypoxylon</taxon>
    </lineage>
</organism>
<accession>A0ACB9Z254</accession>
<reference evidence="1 2" key="1">
    <citation type="journal article" date="2022" name="New Phytol.">
        <title>Ecological generalism drives hyperdiversity of secondary metabolite gene clusters in xylarialean endophytes.</title>
        <authorList>
            <person name="Franco M.E.E."/>
            <person name="Wisecaver J.H."/>
            <person name="Arnold A.E."/>
            <person name="Ju Y.M."/>
            <person name="Slot J.C."/>
            <person name="Ahrendt S."/>
            <person name="Moore L.P."/>
            <person name="Eastman K.E."/>
            <person name="Scott K."/>
            <person name="Konkel Z."/>
            <person name="Mondo S.J."/>
            <person name="Kuo A."/>
            <person name="Hayes R.D."/>
            <person name="Haridas S."/>
            <person name="Andreopoulos B."/>
            <person name="Riley R."/>
            <person name="LaButti K."/>
            <person name="Pangilinan J."/>
            <person name="Lipzen A."/>
            <person name="Amirebrahimi M."/>
            <person name="Yan J."/>
            <person name="Adam C."/>
            <person name="Keymanesh K."/>
            <person name="Ng V."/>
            <person name="Louie K."/>
            <person name="Northen T."/>
            <person name="Drula E."/>
            <person name="Henrissat B."/>
            <person name="Hsieh H.M."/>
            <person name="Youens-Clark K."/>
            <person name="Lutzoni F."/>
            <person name="Miadlikowska J."/>
            <person name="Eastwood D.C."/>
            <person name="Hamelin R.C."/>
            <person name="Grigoriev I.V."/>
            <person name="U'Ren J.M."/>
        </authorList>
    </citation>
    <scope>NUCLEOTIDE SEQUENCE [LARGE SCALE GENOMIC DNA]</scope>
    <source>
        <strain evidence="1 2">CBS 119005</strain>
    </source>
</reference>
<gene>
    <name evidence="1" type="ORF">F4820DRAFT_458122</name>
</gene>
<protein>
    <submittedName>
        <fullName evidence="1">MFS transporter</fullName>
    </submittedName>
</protein>